<reference evidence="8 9" key="1">
    <citation type="journal article" date="2019" name="Nat. Microbiol.">
        <title>Mediterranean grassland soil C-N compound turnover is dependent on rainfall and depth, and is mediated by genomically divergent microorganisms.</title>
        <authorList>
            <person name="Diamond S."/>
            <person name="Andeer P.F."/>
            <person name="Li Z."/>
            <person name="Crits-Christoph A."/>
            <person name="Burstein D."/>
            <person name="Anantharaman K."/>
            <person name="Lane K.R."/>
            <person name="Thomas B.C."/>
            <person name="Pan C."/>
            <person name="Northen T.R."/>
            <person name="Banfield J.F."/>
        </authorList>
    </citation>
    <scope>NUCLEOTIDE SEQUENCE [LARGE SCALE GENOMIC DNA]</scope>
    <source>
        <strain evidence="6">WS_4</strain>
        <strain evidence="7">WS_7</strain>
    </source>
</reference>
<dbReference type="InterPro" id="IPR003593">
    <property type="entry name" value="AAA+_ATPase"/>
</dbReference>
<name>A0A538TTK1_UNCEI</name>
<accession>A0A538TTK1</accession>
<dbReference type="PANTHER" id="PTHR42711">
    <property type="entry name" value="ABC TRANSPORTER ATP-BINDING PROTEIN"/>
    <property type="match status" value="1"/>
</dbReference>
<keyword evidence="3" id="KW-0547">Nucleotide-binding</keyword>
<dbReference type="EMBL" id="VBOU01000094">
    <property type="protein sequence ID" value="TMQ52793.1"/>
    <property type="molecule type" value="Genomic_DNA"/>
</dbReference>
<comment type="caution">
    <text evidence="7">The sequence shown here is derived from an EMBL/GenBank/DDBJ whole genome shotgun (WGS) entry which is preliminary data.</text>
</comment>
<dbReference type="AlphaFoldDB" id="A0A538TTK1"/>
<evidence type="ECO:0000259" key="5">
    <source>
        <dbReference type="PROSITE" id="PS50893"/>
    </source>
</evidence>
<dbReference type="GO" id="GO:0005524">
    <property type="term" value="F:ATP binding"/>
    <property type="evidence" value="ECO:0007669"/>
    <property type="project" value="UniProtKB-KW"/>
</dbReference>
<evidence type="ECO:0000256" key="1">
    <source>
        <dbReference type="ARBA" id="ARBA00005417"/>
    </source>
</evidence>
<dbReference type="PROSITE" id="PS50893">
    <property type="entry name" value="ABC_TRANSPORTER_2"/>
    <property type="match status" value="1"/>
</dbReference>
<protein>
    <submittedName>
        <fullName evidence="7">ABC transporter ATP-binding protein</fullName>
    </submittedName>
</protein>
<feature type="domain" description="ABC transporter" evidence="5">
    <location>
        <begin position="2"/>
        <end position="237"/>
    </location>
</feature>
<dbReference type="EMBL" id="VBOX01000004">
    <property type="protein sequence ID" value="TMQ66949.1"/>
    <property type="molecule type" value="Genomic_DNA"/>
</dbReference>
<evidence type="ECO:0000313" key="7">
    <source>
        <dbReference type="EMBL" id="TMQ66949.1"/>
    </source>
</evidence>
<dbReference type="InterPro" id="IPR050763">
    <property type="entry name" value="ABC_transporter_ATP-binding"/>
</dbReference>
<dbReference type="InterPro" id="IPR003439">
    <property type="entry name" value="ABC_transporter-like_ATP-bd"/>
</dbReference>
<dbReference type="InterPro" id="IPR027417">
    <property type="entry name" value="P-loop_NTPase"/>
</dbReference>
<gene>
    <name evidence="6" type="ORF">E6K74_11535</name>
    <name evidence="7" type="ORF">E6K77_00650</name>
</gene>
<dbReference type="SUPFAM" id="SSF52540">
    <property type="entry name" value="P-loop containing nucleoside triphosphate hydrolases"/>
    <property type="match status" value="1"/>
</dbReference>
<dbReference type="Proteomes" id="UP000319829">
    <property type="component" value="Unassembled WGS sequence"/>
</dbReference>
<evidence type="ECO:0000313" key="9">
    <source>
        <dbReference type="Proteomes" id="UP000319829"/>
    </source>
</evidence>
<comment type="similarity">
    <text evidence="1">Belongs to the ABC transporter superfamily.</text>
</comment>
<dbReference type="SMART" id="SM00382">
    <property type="entry name" value="AAA"/>
    <property type="match status" value="1"/>
</dbReference>
<dbReference type="GO" id="GO:0016887">
    <property type="term" value="F:ATP hydrolysis activity"/>
    <property type="evidence" value="ECO:0007669"/>
    <property type="project" value="InterPro"/>
</dbReference>
<dbReference type="Proteomes" id="UP000317366">
    <property type="component" value="Unassembled WGS sequence"/>
</dbReference>
<organism evidence="7 8">
    <name type="scientific">Eiseniibacteriota bacterium</name>
    <dbReference type="NCBI Taxonomy" id="2212470"/>
    <lineage>
        <taxon>Bacteria</taxon>
        <taxon>Candidatus Eiseniibacteriota</taxon>
    </lineage>
</organism>
<dbReference type="Pfam" id="PF00005">
    <property type="entry name" value="ABC_tran"/>
    <property type="match status" value="1"/>
</dbReference>
<evidence type="ECO:0000256" key="4">
    <source>
        <dbReference type="ARBA" id="ARBA00022840"/>
    </source>
</evidence>
<evidence type="ECO:0000256" key="2">
    <source>
        <dbReference type="ARBA" id="ARBA00022448"/>
    </source>
</evidence>
<keyword evidence="4 7" id="KW-0067">ATP-binding</keyword>
<dbReference type="Gene3D" id="3.40.50.300">
    <property type="entry name" value="P-loop containing nucleotide triphosphate hydrolases"/>
    <property type="match status" value="1"/>
</dbReference>
<dbReference type="PANTHER" id="PTHR42711:SF5">
    <property type="entry name" value="ABC TRANSPORTER ATP-BINDING PROTEIN NATA"/>
    <property type="match status" value="1"/>
</dbReference>
<evidence type="ECO:0000313" key="6">
    <source>
        <dbReference type="EMBL" id="TMQ52793.1"/>
    </source>
</evidence>
<proteinExistence type="inferred from homology"/>
<sequence>MIEVLNLRKTFHDRKKGDIPAVRDISFVCSPGQVFGLLGRNGAGKTTTLRMLATILAPTSGTAKIDGFDVNDRAGEVRKRIGYLSGDTKLYDRLTGRELLEYFGQLTGMASPAISSRISELKGSFGLGDFLDKRVGKMSTGMKQRLSLARVVLHDPPVLIFDEPTSGLDVLGAREVLKIVRDLRAKGRTIIFSTHIMTEAERICDEIAIIEKGSILAQGTVDSLRRENGGGSLEDVFVKTVGEVNGDA</sequence>
<evidence type="ECO:0000256" key="3">
    <source>
        <dbReference type="ARBA" id="ARBA00022741"/>
    </source>
</evidence>
<evidence type="ECO:0000313" key="8">
    <source>
        <dbReference type="Proteomes" id="UP000317366"/>
    </source>
</evidence>
<keyword evidence="2" id="KW-0813">Transport</keyword>